<accession>A0A1R1PT20</accession>
<comment type="caution">
    <text evidence="1">The sequence shown here is derived from an EMBL/GenBank/DDBJ whole genome shotgun (WGS) entry which is preliminary data.</text>
</comment>
<dbReference type="Proteomes" id="UP000188320">
    <property type="component" value="Unassembled WGS sequence"/>
</dbReference>
<proteinExistence type="predicted"/>
<reference evidence="2" key="1">
    <citation type="submission" date="2017-01" db="EMBL/GenBank/DDBJ databases">
        <authorList>
            <person name="Wang Y."/>
            <person name="White M."/>
            <person name="Kvist S."/>
            <person name="Moncalvo J.-M."/>
        </authorList>
    </citation>
    <scope>NUCLEOTIDE SEQUENCE [LARGE SCALE GENOMIC DNA]</scope>
    <source>
        <strain evidence="2">COL-18-3</strain>
    </source>
</reference>
<gene>
    <name evidence="1" type="ORF">AX774_g2415</name>
</gene>
<protein>
    <submittedName>
        <fullName evidence="1">Uncharacterized protein</fullName>
    </submittedName>
</protein>
<evidence type="ECO:0000313" key="1">
    <source>
        <dbReference type="EMBL" id="OMH84069.1"/>
    </source>
</evidence>
<keyword evidence="2" id="KW-1185">Reference proteome</keyword>
<name>A0A1R1PT20_ZANCU</name>
<dbReference type="EMBL" id="LSSK01000257">
    <property type="protein sequence ID" value="OMH84069.1"/>
    <property type="molecule type" value="Genomic_DNA"/>
</dbReference>
<dbReference type="AlphaFoldDB" id="A0A1R1PT20"/>
<sequence>MKKTVMTRVSQFLAQKSVARRQPTINAETILDASKLNPDITITAPMNELPKYPAGIVQHHFPPLIFVKPPSSGSTVIDSTFAPVSSPANACENSWRATVINLNGYSMSFKYAIFHNSTIATM</sequence>
<evidence type="ECO:0000313" key="2">
    <source>
        <dbReference type="Proteomes" id="UP000188320"/>
    </source>
</evidence>
<dbReference type="OrthoDB" id="10621319at2759"/>
<organism evidence="1 2">
    <name type="scientific">Zancudomyces culisetae</name>
    <name type="common">Gut fungus</name>
    <name type="synonym">Smittium culisetae</name>
    <dbReference type="NCBI Taxonomy" id="1213189"/>
    <lineage>
        <taxon>Eukaryota</taxon>
        <taxon>Fungi</taxon>
        <taxon>Fungi incertae sedis</taxon>
        <taxon>Zoopagomycota</taxon>
        <taxon>Kickxellomycotina</taxon>
        <taxon>Harpellomycetes</taxon>
        <taxon>Harpellales</taxon>
        <taxon>Legeriomycetaceae</taxon>
        <taxon>Zancudomyces</taxon>
    </lineage>
</organism>